<dbReference type="Pfam" id="PF20654">
    <property type="entry name" value="Sec3_C-term"/>
    <property type="match status" value="1"/>
</dbReference>
<evidence type="ECO:0000256" key="2">
    <source>
        <dbReference type="ARBA" id="ARBA00022448"/>
    </source>
</evidence>
<dbReference type="Gene3D" id="2.30.29.90">
    <property type="match status" value="1"/>
</dbReference>
<dbReference type="Proteomes" id="UP000094527">
    <property type="component" value="Unassembled WGS sequence"/>
</dbReference>
<dbReference type="Pfam" id="PF15277">
    <property type="entry name" value="Sec3-PIP2_bind"/>
    <property type="match status" value="1"/>
</dbReference>
<comment type="caution">
    <text evidence="8">The sequence shown here is derived from an EMBL/GenBank/DDBJ whole genome shotgun (WGS) entry which is preliminary data.</text>
</comment>
<dbReference type="GO" id="GO:0006887">
    <property type="term" value="P:exocytosis"/>
    <property type="evidence" value="ECO:0007669"/>
    <property type="project" value="UniProtKB-KW"/>
</dbReference>
<accession>A0A1D2N7X7</accession>
<keyword evidence="3" id="KW-0268">Exocytosis</keyword>
<organism evidence="8 9">
    <name type="scientific">Orchesella cincta</name>
    <name type="common">Springtail</name>
    <name type="synonym">Podura cincta</name>
    <dbReference type="NCBI Taxonomy" id="48709"/>
    <lineage>
        <taxon>Eukaryota</taxon>
        <taxon>Metazoa</taxon>
        <taxon>Ecdysozoa</taxon>
        <taxon>Arthropoda</taxon>
        <taxon>Hexapoda</taxon>
        <taxon>Collembola</taxon>
        <taxon>Entomobryomorpha</taxon>
        <taxon>Entomobryoidea</taxon>
        <taxon>Orchesellidae</taxon>
        <taxon>Orchesellinae</taxon>
        <taxon>Orchesella</taxon>
    </lineage>
</organism>
<evidence type="ECO:0000259" key="7">
    <source>
        <dbReference type="SMART" id="SM01313"/>
    </source>
</evidence>
<dbReference type="EMBL" id="LJIJ01000156">
    <property type="protein sequence ID" value="ODN01369.1"/>
    <property type="molecule type" value="Genomic_DNA"/>
</dbReference>
<evidence type="ECO:0000256" key="3">
    <source>
        <dbReference type="ARBA" id="ARBA00022483"/>
    </source>
</evidence>
<evidence type="ECO:0000256" key="4">
    <source>
        <dbReference type="ARBA" id="ARBA00023054"/>
    </source>
</evidence>
<name>A0A1D2N7X7_ORCCI</name>
<dbReference type="AlphaFoldDB" id="A0A1D2N7X7"/>
<dbReference type="InterPro" id="IPR019160">
    <property type="entry name" value="Sec3_CC"/>
</dbReference>
<comment type="similarity">
    <text evidence="1">Belongs to the SEC3 family.</text>
</comment>
<feature type="coiled-coil region" evidence="5">
    <location>
        <begin position="181"/>
        <end position="261"/>
    </location>
</feature>
<dbReference type="OrthoDB" id="27109at2759"/>
<keyword evidence="2" id="KW-0813">Transport</keyword>
<dbReference type="GO" id="GO:0005886">
    <property type="term" value="C:plasma membrane"/>
    <property type="evidence" value="ECO:0007669"/>
    <property type="project" value="TreeGrafter"/>
</dbReference>
<keyword evidence="9" id="KW-1185">Reference proteome</keyword>
<evidence type="ECO:0000256" key="6">
    <source>
        <dbReference type="SAM" id="MobiDB-lite"/>
    </source>
</evidence>
<feature type="domain" description="Exocyst complex component Sec3 PIP2-binding N-terminal" evidence="7">
    <location>
        <begin position="38"/>
        <end position="125"/>
    </location>
</feature>
<dbReference type="SMART" id="SM01313">
    <property type="entry name" value="Sec3-PIP2_bind"/>
    <property type="match status" value="1"/>
</dbReference>
<dbReference type="GO" id="GO:0005546">
    <property type="term" value="F:phosphatidylinositol-4,5-bisphosphate binding"/>
    <property type="evidence" value="ECO:0007669"/>
    <property type="project" value="TreeGrafter"/>
</dbReference>
<dbReference type="InterPro" id="IPR048628">
    <property type="entry name" value="Sec3_C"/>
</dbReference>
<proteinExistence type="inferred from homology"/>
<dbReference type="STRING" id="48709.A0A1D2N7X7"/>
<evidence type="ECO:0000256" key="1">
    <source>
        <dbReference type="ARBA" id="ARBA00006518"/>
    </source>
</evidence>
<dbReference type="PANTHER" id="PTHR16092">
    <property type="entry name" value="SEC3/SYNTAXIN-RELATED"/>
    <property type="match status" value="1"/>
</dbReference>
<dbReference type="InterPro" id="IPR028258">
    <property type="entry name" value="Sec3-PIP2_bind"/>
</dbReference>
<dbReference type="Pfam" id="PF09763">
    <property type="entry name" value="Sec3_CC"/>
    <property type="match status" value="1"/>
</dbReference>
<dbReference type="PANTHER" id="PTHR16092:SF14">
    <property type="entry name" value="EXOCYST COMPLEX COMPONENT 1 ISOFORM X1"/>
    <property type="match status" value="1"/>
</dbReference>
<feature type="non-terminal residue" evidence="8">
    <location>
        <position position="1"/>
    </location>
</feature>
<evidence type="ECO:0000313" key="8">
    <source>
        <dbReference type="EMBL" id="ODN01369.1"/>
    </source>
</evidence>
<evidence type="ECO:0000256" key="5">
    <source>
        <dbReference type="SAM" id="Coils"/>
    </source>
</evidence>
<reference evidence="8 9" key="1">
    <citation type="journal article" date="2016" name="Genome Biol. Evol.">
        <title>Gene Family Evolution Reflects Adaptation to Soil Environmental Stressors in the Genome of the Collembolan Orchesella cincta.</title>
        <authorList>
            <person name="Faddeeva-Vakhrusheva A."/>
            <person name="Derks M.F."/>
            <person name="Anvar S.Y."/>
            <person name="Agamennone V."/>
            <person name="Suring W."/>
            <person name="Smit S."/>
            <person name="van Straalen N.M."/>
            <person name="Roelofs D."/>
        </authorList>
    </citation>
    <scope>NUCLEOTIDE SEQUENCE [LARGE SCALE GENOMIC DNA]</scope>
    <source>
        <tissue evidence="8">Mixed pool</tissue>
    </source>
</reference>
<protein>
    <submittedName>
        <fullName evidence="8">Exocyst complex component 1</fullName>
    </submittedName>
</protein>
<sequence>LQNKDKMSGVKFELQKEVFESTKERLHGVVTVQKTNRKKKIPAYLCITGSIERPIRFTIYLVKKTEKGFKRKQEWTLSSLKEINYKAKDSLEFDLQLEKSYHWLSQSAEEKDVFFALLHQICSRMHRPPKFINFQIDEDDEASRNENMAIVSVSKDTQMIESGDEEFGLTEREEFDLEKVLGRAENAVVNAEAFMEQLAKELSILDGENIHSIMDSEAQVNSLMDSIDKSISQLEEIEKELVDYEDAVTHVKSAVEKIEEENSQMGTAAKNNQHLLSELTNLIRALDFPVGSQILNADFNSVEGIVKATKDAYALKDALNIEENIHPALLKMRSVTDQKRRLEKFKQKFSQNLMSHLAKLFIHHGNISSMDNLSTVNTLRLPVLNSMYNELTPYTKLMGWLKVMDSEAYGSLLKTYTLSIQKIYEKNVRVLFEEARTRISGSATTSGKLSGSTNDLRIRGRFFGKTRSLANREGDTESQGSGEGSVDSSERQHFYDILEQLLEGLEPSVNNEEKFIATFFCLEIGSSSSGNVSIVSPSKGSAGGELRRIMSSLFSAIETELNSFLTHYEKMEASFCMGAMVRLGNHALKAENTSTYIGMIFGSVLVQEKRSFDRLMNSYVQAINDSRLPRKAKPGILAFVTDFEDFAVMAESIFGTSARRSDLEKWYVKMLTAVFDGIMRLAGESGKTPGEVIRMENFHRLHSILSRLKVPALEQQKKDAKIKYNEALNGYVTKYFGRPLIKLNEFFEGVQAKVSQGVKESEIGYQMAFSRAELKRVIKEYPAKEVKKGLESLYRKVEKHLSEDENLLQVVWRAMQEEFIVQYKSIESLISRCYPGSKITLEFTIDDILLFFSEIAQSH</sequence>
<dbReference type="GO" id="GO:0006893">
    <property type="term" value="P:Golgi to plasma membrane transport"/>
    <property type="evidence" value="ECO:0007669"/>
    <property type="project" value="TreeGrafter"/>
</dbReference>
<dbReference type="OMA" id="NQHVMSA"/>
<evidence type="ECO:0000313" key="9">
    <source>
        <dbReference type="Proteomes" id="UP000094527"/>
    </source>
</evidence>
<dbReference type="GO" id="GO:0000145">
    <property type="term" value="C:exocyst"/>
    <property type="evidence" value="ECO:0007669"/>
    <property type="project" value="InterPro"/>
</dbReference>
<gene>
    <name evidence="8" type="ORF">Ocin01_05316</name>
</gene>
<keyword evidence="4 5" id="KW-0175">Coiled coil</keyword>
<feature type="region of interest" description="Disordered" evidence="6">
    <location>
        <begin position="469"/>
        <end position="490"/>
    </location>
</feature>